<comment type="caution">
    <text evidence="2">The sequence shown here is derived from an EMBL/GenBank/DDBJ whole genome shotgun (WGS) entry which is preliminary data.</text>
</comment>
<evidence type="ECO:0000313" key="3">
    <source>
        <dbReference type="Proteomes" id="UP001215956"/>
    </source>
</evidence>
<sequence length="224" mass="24083">MRGAIIALVFISILALQLSGTADVTVTDADGVYERNLSSTTIPTNAEPVTDVFNFNQNAVSVDELFAVDIETKPLPIRDVFVVNEQSSMEEALIPTAVPTSSEPVVAIFVLHEGAKAFSPLTYPIEMVGDSKPPVISNVTVTGVTASSAEVYWEMDEFADGLVEYGTAPGIYAHQSYDEFFALNHTLILVGLTPETTYRFAVTGTDRSENSGQSAEYNFVTAGL</sequence>
<dbReference type="InterPro" id="IPR008963">
    <property type="entry name" value="Purple_acid_Pase-like_N"/>
</dbReference>
<dbReference type="SMART" id="SM00060">
    <property type="entry name" value="FN3"/>
    <property type="match status" value="1"/>
</dbReference>
<accession>A0ABT5XER8</accession>
<dbReference type="SUPFAM" id="SSF49363">
    <property type="entry name" value="Purple acid phosphatase, N-terminal domain"/>
    <property type="match status" value="1"/>
</dbReference>
<dbReference type="InterPro" id="IPR003961">
    <property type="entry name" value="FN3_dom"/>
</dbReference>
<reference evidence="2 3" key="1">
    <citation type="submission" date="2023-03" db="EMBL/GenBank/DDBJ databases">
        <title>Whole genome sequencing of Methanotrichaceae archaeon M04Ac.</title>
        <authorList>
            <person name="Khomyakova M.A."/>
            <person name="Merkel A.Y."/>
            <person name="Slobodkin A.I."/>
        </authorList>
    </citation>
    <scope>NUCLEOTIDE SEQUENCE [LARGE SCALE GENOMIC DNA]</scope>
    <source>
        <strain evidence="2 3">M04Ac</strain>
    </source>
</reference>
<protein>
    <submittedName>
        <fullName evidence="2">Fibronectin type III domain-containing protein</fullName>
    </submittedName>
</protein>
<dbReference type="RefSeq" id="WP_316968913.1">
    <property type="nucleotide sequence ID" value="NZ_JARFPL010000015.1"/>
</dbReference>
<dbReference type="Pfam" id="PF16656">
    <property type="entry name" value="Pur_ac_phosph_N"/>
    <property type="match status" value="1"/>
</dbReference>
<evidence type="ECO:0000313" key="2">
    <source>
        <dbReference type="EMBL" id="MDF0593209.1"/>
    </source>
</evidence>
<name>A0ABT5XER8_9EURY</name>
<dbReference type="Proteomes" id="UP001215956">
    <property type="component" value="Unassembled WGS sequence"/>
</dbReference>
<feature type="domain" description="Fibronectin type-III" evidence="1">
    <location>
        <begin position="135"/>
        <end position="224"/>
    </location>
</feature>
<proteinExistence type="predicted"/>
<dbReference type="PROSITE" id="PS50853">
    <property type="entry name" value="FN3"/>
    <property type="match status" value="1"/>
</dbReference>
<dbReference type="EMBL" id="JARFPL010000015">
    <property type="protein sequence ID" value="MDF0593209.1"/>
    <property type="molecule type" value="Genomic_DNA"/>
</dbReference>
<dbReference type="InterPro" id="IPR015914">
    <property type="entry name" value="PAPs_N"/>
</dbReference>
<evidence type="ECO:0000259" key="1">
    <source>
        <dbReference type="PROSITE" id="PS50853"/>
    </source>
</evidence>
<dbReference type="CDD" id="cd00063">
    <property type="entry name" value="FN3"/>
    <property type="match status" value="1"/>
</dbReference>
<gene>
    <name evidence="2" type="ORF">P0O24_06400</name>
</gene>
<dbReference type="Gene3D" id="2.60.40.10">
    <property type="entry name" value="Immunoglobulins"/>
    <property type="match status" value="1"/>
</dbReference>
<organism evidence="2 3">
    <name type="scientific">Candidatus Methanocrinis alkalitolerans</name>
    <dbReference type="NCBI Taxonomy" id="3033395"/>
    <lineage>
        <taxon>Archaea</taxon>
        <taxon>Methanobacteriati</taxon>
        <taxon>Methanobacteriota</taxon>
        <taxon>Stenosarchaea group</taxon>
        <taxon>Methanomicrobia</taxon>
        <taxon>Methanotrichales</taxon>
        <taxon>Methanotrichaceae</taxon>
        <taxon>Methanocrinis</taxon>
    </lineage>
</organism>
<dbReference type="InterPro" id="IPR013783">
    <property type="entry name" value="Ig-like_fold"/>
</dbReference>
<keyword evidence="3" id="KW-1185">Reference proteome</keyword>